<feature type="compositionally biased region" description="Acidic residues" evidence="1">
    <location>
        <begin position="122"/>
        <end position="140"/>
    </location>
</feature>
<name>A0ABR3EI36_9AGAR</name>
<dbReference type="Proteomes" id="UP001465976">
    <property type="component" value="Unassembled WGS sequence"/>
</dbReference>
<feature type="region of interest" description="Disordered" evidence="1">
    <location>
        <begin position="72"/>
        <end position="140"/>
    </location>
</feature>
<dbReference type="EMBL" id="JBAHYK010005335">
    <property type="protein sequence ID" value="KAL0562530.1"/>
    <property type="molecule type" value="Genomic_DNA"/>
</dbReference>
<comment type="caution">
    <text evidence="2">The sequence shown here is derived from an EMBL/GenBank/DDBJ whole genome shotgun (WGS) entry which is preliminary data.</text>
</comment>
<feature type="non-terminal residue" evidence="2">
    <location>
        <position position="1"/>
    </location>
</feature>
<evidence type="ECO:0000256" key="1">
    <source>
        <dbReference type="SAM" id="MobiDB-lite"/>
    </source>
</evidence>
<evidence type="ECO:0000313" key="3">
    <source>
        <dbReference type="Proteomes" id="UP001465976"/>
    </source>
</evidence>
<keyword evidence="3" id="KW-1185">Reference proteome</keyword>
<accession>A0ABR3EI36</accession>
<gene>
    <name evidence="2" type="ORF">V5O48_019557</name>
</gene>
<organism evidence="2 3">
    <name type="scientific">Marasmius crinis-equi</name>
    <dbReference type="NCBI Taxonomy" id="585013"/>
    <lineage>
        <taxon>Eukaryota</taxon>
        <taxon>Fungi</taxon>
        <taxon>Dikarya</taxon>
        <taxon>Basidiomycota</taxon>
        <taxon>Agaricomycotina</taxon>
        <taxon>Agaricomycetes</taxon>
        <taxon>Agaricomycetidae</taxon>
        <taxon>Agaricales</taxon>
        <taxon>Marasmiineae</taxon>
        <taxon>Marasmiaceae</taxon>
        <taxon>Marasmius</taxon>
    </lineage>
</organism>
<evidence type="ECO:0000313" key="2">
    <source>
        <dbReference type="EMBL" id="KAL0562530.1"/>
    </source>
</evidence>
<reference evidence="2 3" key="1">
    <citation type="submission" date="2024-02" db="EMBL/GenBank/DDBJ databases">
        <title>A draft genome for the cacao thread blight pathogen Marasmius crinis-equi.</title>
        <authorList>
            <person name="Cohen S.P."/>
            <person name="Baruah I.K."/>
            <person name="Amoako-Attah I."/>
            <person name="Bukari Y."/>
            <person name="Meinhardt L.W."/>
            <person name="Bailey B.A."/>
        </authorList>
    </citation>
    <scope>NUCLEOTIDE SEQUENCE [LARGE SCALE GENOMIC DNA]</scope>
    <source>
        <strain evidence="2 3">GH-76</strain>
    </source>
</reference>
<sequence length="140" mass="15872">SNDTLPSHSLARQLEGLNIYGQREREEEDWKYYLVNKFVDRDMLMRFRGGAVGHIQFRRFLGLFERDAGLGQQSLPVYDSDGEEIPSVLDPNDEDRVGSPPPSDGSDSDGESWVLSDREVERDADDDYGAEDDDYEHAGV</sequence>
<protein>
    <submittedName>
        <fullName evidence="2">Uncharacterized protein</fullName>
    </submittedName>
</protein>
<proteinExistence type="predicted"/>